<evidence type="ECO:0000313" key="2">
    <source>
        <dbReference type="Proteomes" id="UP000604737"/>
    </source>
</evidence>
<dbReference type="InterPro" id="IPR009678">
    <property type="entry name" value="Phage_tail_completion_R"/>
</dbReference>
<comment type="caution">
    <text evidence="1">The sequence shown here is derived from an EMBL/GenBank/DDBJ whole genome shotgun (WGS) entry which is preliminary data.</text>
</comment>
<reference evidence="2" key="1">
    <citation type="journal article" date="2019" name="Int. J. Syst. Evol. Microbiol.">
        <title>The Global Catalogue of Microorganisms (GCM) 10K type strain sequencing project: providing services to taxonomists for standard genome sequencing and annotation.</title>
        <authorList>
            <consortium name="The Broad Institute Genomics Platform"/>
            <consortium name="The Broad Institute Genome Sequencing Center for Infectious Disease"/>
            <person name="Wu L."/>
            <person name="Ma J."/>
        </authorList>
    </citation>
    <scope>NUCLEOTIDE SEQUENCE [LARGE SCALE GENOMIC DNA]</scope>
    <source>
        <strain evidence="2">KCTC 23701</strain>
    </source>
</reference>
<keyword evidence="2" id="KW-1185">Reference proteome</keyword>
<dbReference type="Proteomes" id="UP000604737">
    <property type="component" value="Unassembled WGS sequence"/>
</dbReference>
<protein>
    <submittedName>
        <fullName evidence="1">Tail protein</fullName>
    </submittedName>
</protein>
<dbReference type="RefSeq" id="WP_189459258.1">
    <property type="nucleotide sequence ID" value="NZ_BMYO01000003.1"/>
</dbReference>
<name>A0ABQ3GYH0_9NEIS</name>
<dbReference type="Pfam" id="PF06891">
    <property type="entry name" value="P2_Phage_GpR"/>
    <property type="match status" value="1"/>
</dbReference>
<gene>
    <name evidence="1" type="primary">R</name>
    <name evidence="1" type="ORF">GCM10007350_11820</name>
</gene>
<organism evidence="1 2">
    <name type="scientific">Jeongeupia chitinilytica</name>
    <dbReference type="NCBI Taxonomy" id="1041641"/>
    <lineage>
        <taxon>Bacteria</taxon>
        <taxon>Pseudomonadati</taxon>
        <taxon>Pseudomonadota</taxon>
        <taxon>Betaproteobacteria</taxon>
        <taxon>Neisseriales</taxon>
        <taxon>Chitinibacteraceae</taxon>
        <taxon>Jeongeupia</taxon>
    </lineage>
</organism>
<evidence type="ECO:0000313" key="1">
    <source>
        <dbReference type="EMBL" id="GHD59868.1"/>
    </source>
</evidence>
<sequence length="149" mass="16735">MKKPDSLRAHLIATMPHLDRDPDKLLMFVDEGRILGTGTGTRSYEYQYTLNLILTNFGGNPDAVMVAVVDWLATNQPELLDNNERRRDAIQFEADILKEDLVDLSIKLPLTERVIARTVAGRWETEAISEPAPVESDWLAIFERKAAGG</sequence>
<dbReference type="EMBL" id="BMYO01000003">
    <property type="protein sequence ID" value="GHD59868.1"/>
    <property type="molecule type" value="Genomic_DNA"/>
</dbReference>
<proteinExistence type="predicted"/>
<accession>A0ABQ3GYH0</accession>